<dbReference type="Pfam" id="PF02195">
    <property type="entry name" value="ParB_N"/>
    <property type="match status" value="1"/>
</dbReference>
<dbReference type="SMART" id="SM00470">
    <property type="entry name" value="ParB"/>
    <property type="match status" value="1"/>
</dbReference>
<dbReference type="NCBIfam" id="TIGR00180">
    <property type="entry name" value="parB_part"/>
    <property type="match status" value="1"/>
</dbReference>
<sequence>MARKKEALLRKFALDTFASFPEQVEEAENERKGIREGTKGLYGARIIDISRIKPDSVQPRKSSDRKGLKQLAASIKEYGLIQPINVEYIESQDYFRIINGQRRYEAAKLAGLLEIPCIIKNINKHLRLIHQLVENIQREDLPALEEAEAIQTLVRNRRIENPHYSQREASRELGLPKTYVNEMLTLLKLPEDIKRDVRTSDAFPKSLLLLLIRQGNEKNIREFYKQIKERKLTVRELKTTLKKSKNRRGRPEYYQYIFQTPEKEFI</sequence>
<accession>X0U8G3</accession>
<feature type="domain" description="ParB-like N-terminal" evidence="3">
    <location>
        <begin position="45"/>
        <end position="136"/>
    </location>
</feature>
<dbReference type="InterPro" id="IPR036086">
    <property type="entry name" value="ParB/Sulfiredoxin_sf"/>
</dbReference>
<dbReference type="FunFam" id="3.90.1530.30:FF:000001">
    <property type="entry name" value="Chromosome partitioning protein ParB"/>
    <property type="match status" value="1"/>
</dbReference>
<evidence type="ECO:0000256" key="1">
    <source>
        <dbReference type="ARBA" id="ARBA00022829"/>
    </source>
</evidence>
<evidence type="ECO:0000313" key="4">
    <source>
        <dbReference type="EMBL" id="GAF84795.1"/>
    </source>
</evidence>
<dbReference type="InterPro" id="IPR050336">
    <property type="entry name" value="Chromosome_partition/occlusion"/>
</dbReference>
<dbReference type="SUPFAM" id="SSF110849">
    <property type="entry name" value="ParB/Sulfiredoxin"/>
    <property type="match status" value="1"/>
</dbReference>
<dbReference type="PANTHER" id="PTHR33375:SF1">
    <property type="entry name" value="CHROMOSOME-PARTITIONING PROTEIN PARB-RELATED"/>
    <property type="match status" value="1"/>
</dbReference>
<dbReference type="GO" id="GO:0007059">
    <property type="term" value="P:chromosome segregation"/>
    <property type="evidence" value="ECO:0007669"/>
    <property type="project" value="UniProtKB-KW"/>
</dbReference>
<keyword evidence="1" id="KW-0159">Chromosome partition</keyword>
<dbReference type="PANTHER" id="PTHR33375">
    <property type="entry name" value="CHROMOSOME-PARTITIONING PROTEIN PARB-RELATED"/>
    <property type="match status" value="1"/>
</dbReference>
<gene>
    <name evidence="4" type="ORF">S01H1_07022</name>
</gene>
<dbReference type="InterPro" id="IPR003115">
    <property type="entry name" value="ParB_N"/>
</dbReference>
<evidence type="ECO:0000259" key="3">
    <source>
        <dbReference type="SMART" id="SM00470"/>
    </source>
</evidence>
<keyword evidence="2" id="KW-0238">DNA-binding</keyword>
<evidence type="ECO:0000256" key="2">
    <source>
        <dbReference type="ARBA" id="ARBA00023125"/>
    </source>
</evidence>
<reference evidence="4" key="1">
    <citation type="journal article" date="2014" name="Front. Microbiol.">
        <title>High frequency of phylogenetically diverse reductive dehalogenase-homologous genes in deep subseafloor sedimentary metagenomes.</title>
        <authorList>
            <person name="Kawai M."/>
            <person name="Futagami T."/>
            <person name="Toyoda A."/>
            <person name="Takaki Y."/>
            <person name="Nishi S."/>
            <person name="Hori S."/>
            <person name="Arai W."/>
            <person name="Tsubouchi T."/>
            <person name="Morono Y."/>
            <person name="Uchiyama I."/>
            <person name="Ito T."/>
            <person name="Fujiyama A."/>
            <person name="Inagaki F."/>
            <person name="Takami H."/>
        </authorList>
    </citation>
    <scope>NUCLEOTIDE SEQUENCE</scope>
    <source>
        <strain evidence="4">Expedition CK06-06</strain>
    </source>
</reference>
<dbReference type="GO" id="GO:0003677">
    <property type="term" value="F:DNA binding"/>
    <property type="evidence" value="ECO:0007669"/>
    <property type="project" value="UniProtKB-KW"/>
</dbReference>
<dbReference type="Pfam" id="PF17762">
    <property type="entry name" value="HTH_ParB"/>
    <property type="match status" value="1"/>
</dbReference>
<comment type="caution">
    <text evidence="4">The sequence shown here is derived from an EMBL/GenBank/DDBJ whole genome shotgun (WGS) entry which is preliminary data.</text>
</comment>
<dbReference type="InterPro" id="IPR004437">
    <property type="entry name" value="ParB/RepB/Spo0J"/>
</dbReference>
<protein>
    <recommendedName>
        <fullName evidence="3">ParB-like N-terminal domain-containing protein</fullName>
    </recommendedName>
</protein>
<dbReference type="Gene3D" id="3.90.1530.30">
    <property type="match status" value="1"/>
</dbReference>
<dbReference type="SUPFAM" id="SSF109709">
    <property type="entry name" value="KorB DNA-binding domain-like"/>
    <property type="match status" value="1"/>
</dbReference>
<dbReference type="AlphaFoldDB" id="X0U8G3"/>
<proteinExistence type="predicted"/>
<dbReference type="Gene3D" id="1.10.10.2830">
    <property type="match status" value="1"/>
</dbReference>
<feature type="non-terminal residue" evidence="4">
    <location>
        <position position="266"/>
    </location>
</feature>
<name>X0U8G3_9ZZZZ</name>
<dbReference type="EMBL" id="BARS01003622">
    <property type="protein sequence ID" value="GAF84795.1"/>
    <property type="molecule type" value="Genomic_DNA"/>
</dbReference>
<organism evidence="4">
    <name type="scientific">marine sediment metagenome</name>
    <dbReference type="NCBI Taxonomy" id="412755"/>
    <lineage>
        <taxon>unclassified sequences</taxon>
        <taxon>metagenomes</taxon>
        <taxon>ecological metagenomes</taxon>
    </lineage>
</organism>
<dbReference type="InterPro" id="IPR041468">
    <property type="entry name" value="HTH_ParB/Spo0J"/>
</dbReference>
<dbReference type="GO" id="GO:0005694">
    <property type="term" value="C:chromosome"/>
    <property type="evidence" value="ECO:0007669"/>
    <property type="project" value="TreeGrafter"/>
</dbReference>